<keyword evidence="3 5" id="KW-1133">Transmembrane helix</keyword>
<dbReference type="PANTHER" id="PTHR23510">
    <property type="entry name" value="INNER MEMBRANE TRANSPORT PROTEIN YAJR"/>
    <property type="match status" value="1"/>
</dbReference>
<organism evidence="6 7">
    <name type="scientific">Gossypium australe</name>
    <dbReference type="NCBI Taxonomy" id="47621"/>
    <lineage>
        <taxon>Eukaryota</taxon>
        <taxon>Viridiplantae</taxon>
        <taxon>Streptophyta</taxon>
        <taxon>Embryophyta</taxon>
        <taxon>Tracheophyta</taxon>
        <taxon>Spermatophyta</taxon>
        <taxon>Magnoliopsida</taxon>
        <taxon>eudicotyledons</taxon>
        <taxon>Gunneridae</taxon>
        <taxon>Pentapetalae</taxon>
        <taxon>rosids</taxon>
        <taxon>malvids</taxon>
        <taxon>Malvales</taxon>
        <taxon>Malvaceae</taxon>
        <taxon>Malvoideae</taxon>
        <taxon>Gossypium</taxon>
    </lineage>
</organism>
<evidence type="ECO:0000313" key="7">
    <source>
        <dbReference type="Proteomes" id="UP000325315"/>
    </source>
</evidence>
<evidence type="ECO:0000256" key="4">
    <source>
        <dbReference type="ARBA" id="ARBA00023136"/>
    </source>
</evidence>
<protein>
    <submittedName>
        <fullName evidence="6">SPX domain-containing membrane protein</fullName>
    </submittedName>
</protein>
<dbReference type="InterPro" id="IPR051068">
    <property type="entry name" value="MFS_Domain-Containing_Protein"/>
</dbReference>
<name>A0A5B6WHE5_9ROSI</name>
<sequence>MRASAGFISASALGMACGLALAFLFQINFKIYKLIFNQETLPDWIMAISWLVYLLWLSILFREPPQEIKRDIIPLFTEQTLPVSGTVVNYAVENGITQPLLLNMEPKQGENKDQ</sequence>
<feature type="transmembrane region" description="Helical" evidence="5">
    <location>
        <begin position="12"/>
        <end position="32"/>
    </location>
</feature>
<dbReference type="EMBL" id="SMMG02000003">
    <property type="protein sequence ID" value="KAA3480292.1"/>
    <property type="molecule type" value="Genomic_DNA"/>
</dbReference>
<accession>A0A5B6WHE5</accession>
<keyword evidence="7" id="KW-1185">Reference proteome</keyword>
<evidence type="ECO:0000256" key="3">
    <source>
        <dbReference type="ARBA" id="ARBA00022989"/>
    </source>
</evidence>
<comment type="caution">
    <text evidence="6">The sequence shown here is derived from an EMBL/GenBank/DDBJ whole genome shotgun (WGS) entry which is preliminary data.</text>
</comment>
<reference evidence="7" key="1">
    <citation type="journal article" date="2019" name="Plant Biotechnol. J.">
        <title>Genome sequencing of the Australian wild diploid species Gossypium australe highlights disease resistance and delayed gland morphogenesis.</title>
        <authorList>
            <person name="Cai Y."/>
            <person name="Cai X."/>
            <person name="Wang Q."/>
            <person name="Wang P."/>
            <person name="Zhang Y."/>
            <person name="Cai C."/>
            <person name="Xu Y."/>
            <person name="Wang K."/>
            <person name="Zhou Z."/>
            <person name="Wang C."/>
            <person name="Geng S."/>
            <person name="Li B."/>
            <person name="Dong Q."/>
            <person name="Hou Y."/>
            <person name="Wang H."/>
            <person name="Ai P."/>
            <person name="Liu Z."/>
            <person name="Yi F."/>
            <person name="Sun M."/>
            <person name="An G."/>
            <person name="Cheng J."/>
            <person name="Zhang Y."/>
            <person name="Shi Q."/>
            <person name="Xie Y."/>
            <person name="Shi X."/>
            <person name="Chang Y."/>
            <person name="Huang F."/>
            <person name="Chen Y."/>
            <person name="Hong S."/>
            <person name="Mi L."/>
            <person name="Sun Q."/>
            <person name="Zhang L."/>
            <person name="Zhou B."/>
            <person name="Peng R."/>
            <person name="Zhang X."/>
            <person name="Liu F."/>
        </authorList>
    </citation>
    <scope>NUCLEOTIDE SEQUENCE [LARGE SCALE GENOMIC DNA]</scope>
    <source>
        <strain evidence="7">cv. PA1801</strain>
    </source>
</reference>
<evidence type="ECO:0000313" key="6">
    <source>
        <dbReference type="EMBL" id="KAA3480292.1"/>
    </source>
</evidence>
<gene>
    <name evidence="6" type="ORF">EPI10_020739</name>
</gene>
<comment type="subcellular location">
    <subcellularLocation>
        <location evidence="1">Membrane</location>
        <topology evidence="1">Multi-pass membrane protein</topology>
    </subcellularLocation>
</comment>
<dbReference type="PROSITE" id="PS51257">
    <property type="entry name" value="PROKAR_LIPOPROTEIN"/>
    <property type="match status" value="1"/>
</dbReference>
<dbReference type="AlphaFoldDB" id="A0A5B6WHE5"/>
<keyword evidence="2 5" id="KW-0812">Transmembrane</keyword>
<dbReference type="OrthoDB" id="1730753at2759"/>
<feature type="transmembrane region" description="Helical" evidence="5">
    <location>
        <begin position="44"/>
        <end position="61"/>
    </location>
</feature>
<keyword evidence="4 5" id="KW-0472">Membrane</keyword>
<dbReference type="Proteomes" id="UP000325315">
    <property type="component" value="Unassembled WGS sequence"/>
</dbReference>
<dbReference type="PANTHER" id="PTHR23510:SF21">
    <property type="entry name" value="SPX DOMAIN-CONTAINING PROTEIN"/>
    <property type="match status" value="1"/>
</dbReference>
<dbReference type="GO" id="GO:0016020">
    <property type="term" value="C:membrane"/>
    <property type="evidence" value="ECO:0007669"/>
    <property type="project" value="UniProtKB-SubCell"/>
</dbReference>
<evidence type="ECO:0000256" key="5">
    <source>
        <dbReference type="SAM" id="Phobius"/>
    </source>
</evidence>
<evidence type="ECO:0000256" key="2">
    <source>
        <dbReference type="ARBA" id="ARBA00022692"/>
    </source>
</evidence>
<evidence type="ECO:0000256" key="1">
    <source>
        <dbReference type="ARBA" id="ARBA00004141"/>
    </source>
</evidence>
<proteinExistence type="predicted"/>